<comment type="caution">
    <text evidence="1">The sequence shown here is derived from an EMBL/GenBank/DDBJ whole genome shotgun (WGS) entry which is preliminary data.</text>
</comment>
<name>A0ABN3FK82_9PSEU</name>
<organism evidence="1 2">
    <name type="scientific">Saccharopolyspora halophila</name>
    <dbReference type="NCBI Taxonomy" id="405551"/>
    <lineage>
        <taxon>Bacteria</taxon>
        <taxon>Bacillati</taxon>
        <taxon>Actinomycetota</taxon>
        <taxon>Actinomycetes</taxon>
        <taxon>Pseudonocardiales</taxon>
        <taxon>Pseudonocardiaceae</taxon>
        <taxon>Saccharopolyspora</taxon>
    </lineage>
</organism>
<accession>A0ABN3FK82</accession>
<evidence type="ECO:0000313" key="1">
    <source>
        <dbReference type="EMBL" id="GAA2332145.1"/>
    </source>
</evidence>
<dbReference type="Proteomes" id="UP001501218">
    <property type="component" value="Unassembled WGS sequence"/>
</dbReference>
<evidence type="ECO:0000313" key="2">
    <source>
        <dbReference type="Proteomes" id="UP001501218"/>
    </source>
</evidence>
<sequence length="62" mass="7136">MLAEPGAMELDAMTRHVEVVHLDVIGLRLLTGNVPEKRSPATSEEEIRRRFRDVPEDVRFLH</sequence>
<dbReference type="EMBL" id="BAAARA010000001">
    <property type="protein sequence ID" value="GAA2332145.1"/>
    <property type="molecule type" value="Genomic_DNA"/>
</dbReference>
<keyword evidence="2" id="KW-1185">Reference proteome</keyword>
<proteinExistence type="predicted"/>
<gene>
    <name evidence="1" type="ORF">GCM10009854_04180</name>
</gene>
<protein>
    <submittedName>
        <fullName evidence="1">Uncharacterized protein</fullName>
    </submittedName>
</protein>
<reference evidence="1 2" key="1">
    <citation type="journal article" date="2019" name="Int. J. Syst. Evol. Microbiol.">
        <title>The Global Catalogue of Microorganisms (GCM) 10K type strain sequencing project: providing services to taxonomists for standard genome sequencing and annotation.</title>
        <authorList>
            <consortium name="The Broad Institute Genomics Platform"/>
            <consortium name="The Broad Institute Genome Sequencing Center for Infectious Disease"/>
            <person name="Wu L."/>
            <person name="Ma J."/>
        </authorList>
    </citation>
    <scope>NUCLEOTIDE SEQUENCE [LARGE SCALE GENOMIC DNA]</scope>
    <source>
        <strain evidence="1 2">JCM 16221</strain>
    </source>
</reference>